<accession>A0A2V2YKV0</accession>
<protein>
    <submittedName>
        <fullName evidence="1">Thioredoxin-like protein</fullName>
    </submittedName>
</protein>
<gene>
    <name evidence="1" type="ORF">DFQ01_13318</name>
</gene>
<name>A0A2V2YKV0_9BACL</name>
<proteinExistence type="predicted"/>
<sequence>MGKNVSAKLNQGISPQQFIDGMTKNQDQFRSIYESFEWPNKEDRKFFESLNGREDLRCLILAADWCGDVVRNLPVVFHALAVSGVKTEVLIMEQHLDTMDEFLTMGGRSIPVVIFAGADGVVRGQWGPRTKHVQEPMIAFKLGNPDREASDYQQNLTAAREEIMRRYGEGEGTAYQTDIVSELRQLLTTI</sequence>
<dbReference type="Pfam" id="PF14595">
    <property type="entry name" value="Thioredoxin_9"/>
    <property type="match status" value="1"/>
</dbReference>
<dbReference type="Gene3D" id="3.40.30.10">
    <property type="entry name" value="Glutaredoxin"/>
    <property type="match status" value="1"/>
</dbReference>
<keyword evidence="2" id="KW-1185">Reference proteome</keyword>
<reference evidence="1 2" key="1">
    <citation type="submission" date="2018-05" db="EMBL/GenBank/DDBJ databases">
        <title>Genomic Encyclopedia of Type Strains, Phase III (KMG-III): the genomes of soil and plant-associated and newly described type strains.</title>
        <authorList>
            <person name="Whitman W."/>
        </authorList>
    </citation>
    <scope>NUCLEOTIDE SEQUENCE [LARGE SCALE GENOMIC DNA]</scope>
    <source>
        <strain evidence="1 2">CECT 5696</strain>
    </source>
</reference>
<evidence type="ECO:0000313" key="2">
    <source>
        <dbReference type="Proteomes" id="UP000246635"/>
    </source>
</evidence>
<dbReference type="Proteomes" id="UP000246635">
    <property type="component" value="Unassembled WGS sequence"/>
</dbReference>
<dbReference type="InterPro" id="IPR036249">
    <property type="entry name" value="Thioredoxin-like_sf"/>
</dbReference>
<organism evidence="1 2">
    <name type="scientific">Paenibacillus cellulosilyticus</name>
    <dbReference type="NCBI Taxonomy" id="375489"/>
    <lineage>
        <taxon>Bacteria</taxon>
        <taxon>Bacillati</taxon>
        <taxon>Bacillota</taxon>
        <taxon>Bacilli</taxon>
        <taxon>Bacillales</taxon>
        <taxon>Paenibacillaceae</taxon>
        <taxon>Paenibacillus</taxon>
    </lineage>
</organism>
<comment type="caution">
    <text evidence="1">The sequence shown here is derived from an EMBL/GenBank/DDBJ whole genome shotgun (WGS) entry which is preliminary data.</text>
</comment>
<dbReference type="OrthoDB" id="6120799at2"/>
<dbReference type="AlphaFoldDB" id="A0A2V2YKV0"/>
<dbReference type="EMBL" id="QGTQ01000033">
    <property type="protein sequence ID" value="PWV94232.1"/>
    <property type="molecule type" value="Genomic_DNA"/>
</dbReference>
<dbReference type="RefSeq" id="WP_110046913.1">
    <property type="nucleotide sequence ID" value="NZ_CP054612.1"/>
</dbReference>
<evidence type="ECO:0000313" key="1">
    <source>
        <dbReference type="EMBL" id="PWV94232.1"/>
    </source>
</evidence>
<dbReference type="SUPFAM" id="SSF52833">
    <property type="entry name" value="Thioredoxin-like"/>
    <property type="match status" value="1"/>
</dbReference>